<dbReference type="InterPro" id="IPR013113">
    <property type="entry name" value="SIP_FAD-bd"/>
</dbReference>
<dbReference type="EMBL" id="CP052766">
    <property type="protein sequence ID" value="QJR80675.1"/>
    <property type="molecule type" value="Genomic_DNA"/>
</dbReference>
<dbReference type="InterPro" id="IPR039374">
    <property type="entry name" value="SIP_fam"/>
</dbReference>
<evidence type="ECO:0000313" key="5">
    <source>
        <dbReference type="Proteomes" id="UP000219285"/>
    </source>
</evidence>
<dbReference type="InterPro" id="IPR017938">
    <property type="entry name" value="Riboflavin_synthase-like_b-brl"/>
</dbReference>
<dbReference type="InterPro" id="IPR017927">
    <property type="entry name" value="FAD-bd_FR_type"/>
</dbReference>
<reference evidence="5" key="1">
    <citation type="submission" date="2014-12" db="EMBL/GenBank/DDBJ databases">
        <title>Complete genome sequence of a multi-drug resistant Klebsiella pneumoniae.</title>
        <authorList>
            <person name="Hua X."/>
            <person name="Chen Q."/>
            <person name="Li X."/>
            <person name="Feng Y."/>
            <person name="Ruan Z."/>
            <person name="Yu Y."/>
        </authorList>
    </citation>
    <scope>NUCLEOTIDE SEQUENCE [LARGE SCALE GENOMIC DNA]</scope>
    <source>
        <strain evidence="5">5.12</strain>
    </source>
</reference>
<dbReference type="Pfam" id="PF08021">
    <property type="entry name" value="FAD_binding_9"/>
    <property type="match status" value="1"/>
</dbReference>
<dbReference type="AlphaFoldDB" id="A0A6M4MDL4"/>
<accession>A0A6M4MDL4</accession>
<dbReference type="CDD" id="cd06193">
    <property type="entry name" value="siderophore_interacting"/>
    <property type="match status" value="1"/>
</dbReference>
<keyword evidence="5" id="KW-1185">Reference proteome</keyword>
<feature type="region of interest" description="Disordered" evidence="2">
    <location>
        <begin position="238"/>
        <end position="264"/>
    </location>
</feature>
<dbReference type="PROSITE" id="PS51384">
    <property type="entry name" value="FAD_FR"/>
    <property type="match status" value="1"/>
</dbReference>
<name>A0A6M4MDL4_9ALTE</name>
<dbReference type="InterPro" id="IPR039261">
    <property type="entry name" value="FNR_nucleotide-bd"/>
</dbReference>
<organism evidence="4 5">
    <name type="scientific">Alteromonas pelagimontana</name>
    <dbReference type="NCBI Taxonomy" id="1858656"/>
    <lineage>
        <taxon>Bacteria</taxon>
        <taxon>Pseudomonadati</taxon>
        <taxon>Pseudomonadota</taxon>
        <taxon>Gammaproteobacteria</taxon>
        <taxon>Alteromonadales</taxon>
        <taxon>Alteromonadaceae</taxon>
        <taxon>Alteromonas/Salinimonas group</taxon>
        <taxon>Alteromonas</taxon>
    </lineage>
</organism>
<sequence>MQRKPILLTVDTNEILTDNMRRLTLIGDDLASYPDVSPGSYIKFLFDFDGNPVTTPETDREQTQMRTYTIRALDKANKTLTVDMALHGEGGHSGPASDWARRAASGEQILVGGPGSTKDLPETFDWVIFAGDMTSLPAIASHLENLPAATQGYAVLNITSENDKQTLRKPDGVEIIWTTDEKVSALSDTVAALEWLPGEPAAWVACEFSAMRQMRALLRNEKQVTHQSLYISSYWRQGRSEDQHKLDKRKDQQDWEARSNEGSN</sequence>
<reference evidence="4 5" key="2">
    <citation type="submission" date="2020-04" db="EMBL/GenBank/DDBJ databases">
        <title>Complete genome sequence of Alteromonas pelagimontana 5.12T.</title>
        <authorList>
            <person name="Sinha R.K."/>
            <person name="Krishnan K.P."/>
            <person name="Kurian J.P."/>
        </authorList>
    </citation>
    <scope>NUCLEOTIDE SEQUENCE [LARGE SCALE GENOMIC DNA]</scope>
    <source>
        <strain evidence="4 5">5.12</strain>
    </source>
</reference>
<dbReference type="KEGG" id="apel:CA267_007715"/>
<dbReference type="PANTHER" id="PTHR30157:SF0">
    <property type="entry name" value="NADPH-DEPENDENT FERRIC-CHELATE REDUCTASE"/>
    <property type="match status" value="1"/>
</dbReference>
<comment type="similarity">
    <text evidence="1">Belongs to the SIP oxidoreductase family.</text>
</comment>
<feature type="domain" description="FAD-binding FR-type" evidence="3">
    <location>
        <begin position="3"/>
        <end position="121"/>
    </location>
</feature>
<dbReference type="Gene3D" id="3.40.50.80">
    <property type="entry name" value="Nucleotide-binding domain of ferredoxin-NADP reductase (FNR) module"/>
    <property type="match status" value="1"/>
</dbReference>
<proteinExistence type="inferred from homology"/>
<dbReference type="GO" id="GO:0016491">
    <property type="term" value="F:oxidoreductase activity"/>
    <property type="evidence" value="ECO:0007669"/>
    <property type="project" value="InterPro"/>
</dbReference>
<gene>
    <name evidence="4" type="ORF">CA267_007715</name>
</gene>
<dbReference type="PANTHER" id="PTHR30157">
    <property type="entry name" value="FERRIC REDUCTASE, NADPH-DEPENDENT"/>
    <property type="match status" value="1"/>
</dbReference>
<evidence type="ECO:0000313" key="4">
    <source>
        <dbReference type="EMBL" id="QJR80675.1"/>
    </source>
</evidence>
<dbReference type="Gene3D" id="2.40.30.10">
    <property type="entry name" value="Translation factors"/>
    <property type="match status" value="1"/>
</dbReference>
<dbReference type="OrthoDB" id="9814826at2"/>
<evidence type="ECO:0000259" key="3">
    <source>
        <dbReference type="PROSITE" id="PS51384"/>
    </source>
</evidence>
<dbReference type="Pfam" id="PF04954">
    <property type="entry name" value="SIP"/>
    <property type="match status" value="1"/>
</dbReference>
<dbReference type="SUPFAM" id="SSF63380">
    <property type="entry name" value="Riboflavin synthase domain-like"/>
    <property type="match status" value="1"/>
</dbReference>
<evidence type="ECO:0000256" key="2">
    <source>
        <dbReference type="SAM" id="MobiDB-lite"/>
    </source>
</evidence>
<evidence type="ECO:0000256" key="1">
    <source>
        <dbReference type="ARBA" id="ARBA00035644"/>
    </source>
</evidence>
<dbReference type="RefSeq" id="WP_075608024.1">
    <property type="nucleotide sequence ID" value="NZ_CP052766.1"/>
</dbReference>
<dbReference type="Proteomes" id="UP000219285">
    <property type="component" value="Chromosome"/>
</dbReference>
<protein>
    <submittedName>
        <fullName evidence="4">Siderophore-interacting protein</fullName>
    </submittedName>
</protein>
<dbReference type="InterPro" id="IPR007037">
    <property type="entry name" value="SIP_rossman_dom"/>
</dbReference>